<dbReference type="GO" id="GO:0008796">
    <property type="term" value="F:bis(5'-nucleosyl)-tetraphosphatase activity"/>
    <property type="evidence" value="ECO:0007669"/>
    <property type="project" value="UniProtKB-ARBA"/>
</dbReference>
<evidence type="ECO:0000313" key="19">
    <source>
        <dbReference type="Proteomes" id="UP000501346"/>
    </source>
</evidence>
<feature type="active site" description="Nucleophile" evidence="15">
    <location>
        <position position="158"/>
    </location>
</feature>
<keyword evidence="11" id="KW-0539">Nucleus</keyword>
<dbReference type="Proteomes" id="UP000501346">
    <property type="component" value="Chromosome SeIII-ScIII"/>
</dbReference>
<evidence type="ECO:0000259" key="17">
    <source>
        <dbReference type="Pfam" id="PF19327"/>
    </source>
</evidence>
<comment type="cofactor">
    <cofactor evidence="1">
        <name>a divalent metal cation</name>
        <dbReference type="ChEBI" id="CHEBI:60240"/>
    </cofactor>
</comment>
<dbReference type="GO" id="GO:0009117">
    <property type="term" value="P:nucleotide metabolic process"/>
    <property type="evidence" value="ECO:0007669"/>
    <property type="project" value="InterPro"/>
</dbReference>
<dbReference type="OrthoDB" id="10267950at2759"/>
<evidence type="ECO:0000256" key="9">
    <source>
        <dbReference type="ARBA" id="ARBA00022801"/>
    </source>
</evidence>
<dbReference type="Pfam" id="PF19327">
    <property type="entry name" value="Ap4A_phos_N"/>
    <property type="match status" value="1"/>
</dbReference>
<comment type="catalytic activity">
    <reaction evidence="12">
        <text>ADP + ATP + H(+) = P(1),P(4)-bis(5'-adenosyl) tetraphosphate + phosphate</text>
        <dbReference type="Rhea" id="RHEA:16577"/>
        <dbReference type="ChEBI" id="CHEBI:15378"/>
        <dbReference type="ChEBI" id="CHEBI:30616"/>
        <dbReference type="ChEBI" id="CHEBI:43474"/>
        <dbReference type="ChEBI" id="CHEBI:58141"/>
        <dbReference type="ChEBI" id="CHEBI:456216"/>
        <dbReference type="EC" id="2.7.7.53"/>
    </reaction>
</comment>
<dbReference type="PANTHER" id="PTHR38420:SF1">
    <property type="entry name" value="PUTATIVE (AFU_ORTHOLOGUE AFUA_5G14690)-RELATED"/>
    <property type="match status" value="1"/>
</dbReference>
<evidence type="ECO:0000256" key="11">
    <source>
        <dbReference type="ARBA" id="ARBA00023242"/>
    </source>
</evidence>
<evidence type="ECO:0000256" key="6">
    <source>
        <dbReference type="ARBA" id="ARBA00022679"/>
    </source>
</evidence>
<dbReference type="InterPro" id="IPR036265">
    <property type="entry name" value="HIT-like_sf"/>
</dbReference>
<comment type="subunit">
    <text evidence="4">Monomer.</text>
</comment>
<dbReference type="GO" id="GO:0003877">
    <property type="term" value="F:ATP:ADP adenylyltransferase activity"/>
    <property type="evidence" value="ECO:0007669"/>
    <property type="project" value="UniProtKB-EC"/>
</dbReference>
<dbReference type="GO" id="GO:0005524">
    <property type="term" value="F:ATP binding"/>
    <property type="evidence" value="ECO:0007669"/>
    <property type="project" value="UniProtKB-KW"/>
</dbReference>
<dbReference type="EMBL" id="CP049000">
    <property type="protein sequence ID" value="QID83852.1"/>
    <property type="molecule type" value="Genomic_DNA"/>
</dbReference>
<evidence type="ECO:0000256" key="2">
    <source>
        <dbReference type="ARBA" id="ARBA00004123"/>
    </source>
</evidence>
<dbReference type="Gene3D" id="3.30.428.70">
    <property type="match status" value="1"/>
</dbReference>
<evidence type="ECO:0000256" key="3">
    <source>
        <dbReference type="ARBA" id="ARBA00004496"/>
    </source>
</evidence>
<dbReference type="InterPro" id="IPR045759">
    <property type="entry name" value="Ap4A_phos1/2_N"/>
</dbReference>
<dbReference type="PANTHER" id="PTHR38420">
    <property type="entry name" value="AP-4-A PHOSPHORYLASE II"/>
    <property type="match status" value="1"/>
</dbReference>
<comment type="subcellular location">
    <subcellularLocation>
        <location evidence="3">Cytoplasm</location>
    </subcellularLocation>
    <subcellularLocation>
        <location evidence="2">Nucleus</location>
    </subcellularLocation>
</comment>
<accession>A0A6C1E3J0</accession>
<evidence type="ECO:0000256" key="13">
    <source>
        <dbReference type="ARBA" id="ARBA00050541"/>
    </source>
</evidence>
<feature type="domain" description="Ap4A phosphorylase 1/2 N-terminal" evidence="17">
    <location>
        <begin position="6"/>
        <end position="165"/>
    </location>
</feature>
<dbReference type="InterPro" id="IPR043171">
    <property type="entry name" value="Ap4A_phos1/2-like"/>
</dbReference>
<dbReference type="InterPro" id="IPR009163">
    <property type="entry name" value="Ap4A_phos1/2"/>
</dbReference>
<evidence type="ECO:0000256" key="1">
    <source>
        <dbReference type="ARBA" id="ARBA00001968"/>
    </source>
</evidence>
<protein>
    <submittedName>
        <fullName evidence="18">AP4A phosphorylase</fullName>
    </submittedName>
</protein>
<dbReference type="GO" id="GO:0009164">
    <property type="term" value="P:nucleoside catabolic process"/>
    <property type="evidence" value="ECO:0007669"/>
    <property type="project" value="UniProtKB-ARBA"/>
</dbReference>
<dbReference type="GO" id="GO:0004780">
    <property type="term" value="F:sulfate adenylyltransferase (ADP) activity"/>
    <property type="evidence" value="ECO:0007669"/>
    <property type="project" value="UniProtKB-EC"/>
</dbReference>
<keyword evidence="5" id="KW-0963">Cytoplasm</keyword>
<keyword evidence="7" id="KW-0548">Nucleotidyltransferase</keyword>
<sequence>MSIPADIASLISDKYKSALDNGSLKFVKTESKKLKDPNTGMPYLISHMPSLLEKPERDQTPEGEDPLGQAEAELTVIPEFGGADNKAYKLLLNKFPVIPEHSLLVTNEFHHQTDALSPTDLLTAYKLLCSLDDEDSNKRHMVFYNSGPASGSSLDHKHLQILEMPKKFVTFQDKLSSGKEHFLPTFNAEPLQDAKVSFAHFVLPMPESEEAIDEDLLAMCYISILQRALTFFQDWTNDKPDLKKSYNLMLTKEWICIVPRSKAFSDQMKIGFNSTGYCGMILTKDDEVFSKIIEKPELINDILLECGFKNTSGQKPNEYNY</sequence>
<comment type="catalytic activity">
    <reaction evidence="13">
        <text>sulfate + ADP + H(+) = adenosine 5'-phosphosulfate + phosphate</text>
        <dbReference type="Rhea" id="RHEA:16529"/>
        <dbReference type="ChEBI" id="CHEBI:15378"/>
        <dbReference type="ChEBI" id="CHEBI:16189"/>
        <dbReference type="ChEBI" id="CHEBI:43474"/>
        <dbReference type="ChEBI" id="CHEBI:58243"/>
        <dbReference type="ChEBI" id="CHEBI:456216"/>
        <dbReference type="EC" id="2.7.7.5"/>
    </reaction>
</comment>
<dbReference type="AlphaFoldDB" id="A0A6C1E3J0"/>
<keyword evidence="6" id="KW-0808">Transferase</keyword>
<dbReference type="GO" id="GO:0005634">
    <property type="term" value="C:nucleus"/>
    <property type="evidence" value="ECO:0007669"/>
    <property type="project" value="UniProtKB-SubCell"/>
</dbReference>
<dbReference type="GO" id="GO:0005737">
    <property type="term" value="C:cytoplasm"/>
    <property type="evidence" value="ECO:0007669"/>
    <property type="project" value="UniProtKB-SubCell"/>
</dbReference>
<evidence type="ECO:0000313" key="18">
    <source>
        <dbReference type="EMBL" id="QID83852.1"/>
    </source>
</evidence>
<evidence type="ECO:0000256" key="4">
    <source>
        <dbReference type="ARBA" id="ARBA00011245"/>
    </source>
</evidence>
<keyword evidence="9" id="KW-0378">Hydrolase</keyword>
<dbReference type="Pfam" id="PF09830">
    <property type="entry name" value="ATP_transf"/>
    <property type="match status" value="1"/>
</dbReference>
<dbReference type="SUPFAM" id="SSF54197">
    <property type="entry name" value="HIT-like"/>
    <property type="match status" value="1"/>
</dbReference>
<evidence type="ECO:0000256" key="15">
    <source>
        <dbReference type="PIRSR" id="PIRSR000846-1"/>
    </source>
</evidence>
<comment type="similarity">
    <text evidence="14">Belongs to the ATP adenylyltransferase family.</text>
</comment>
<evidence type="ECO:0000256" key="12">
    <source>
        <dbReference type="ARBA" id="ARBA00050267"/>
    </source>
</evidence>
<gene>
    <name evidence="18" type="primary">APA1</name>
    <name evidence="18" type="ORF">GRS66_006332</name>
</gene>
<evidence type="ECO:0000256" key="10">
    <source>
        <dbReference type="ARBA" id="ARBA00022840"/>
    </source>
</evidence>
<evidence type="ECO:0000256" key="5">
    <source>
        <dbReference type="ARBA" id="ARBA00022490"/>
    </source>
</evidence>
<dbReference type="FunFam" id="3.30.428.70:FF:000001">
    <property type="entry name" value="APA1p AP4A phosphorylase"/>
    <property type="match status" value="1"/>
</dbReference>
<dbReference type="PIRSF" id="PIRSF000846">
    <property type="entry name" value="ATP_adenylyltr"/>
    <property type="match status" value="1"/>
</dbReference>
<evidence type="ECO:0000256" key="7">
    <source>
        <dbReference type="ARBA" id="ARBA00022695"/>
    </source>
</evidence>
<reference evidence="18 19" key="1">
    <citation type="journal article" date="2019" name="BMC Genomics">
        <title>Chromosome level assembly and comparative genome analysis confirm lager-brewing yeasts originated from a single hybridization.</title>
        <authorList>
            <person name="Salazar A.N."/>
            <person name="Gorter de Vries A.R."/>
            <person name="van den Broek M."/>
            <person name="Brouwers N."/>
            <person name="de la Torre Cortes P."/>
            <person name="Kuijpers N.G.A."/>
            <person name="Daran J.G."/>
            <person name="Abeel T."/>
        </authorList>
    </citation>
    <scope>NUCLEOTIDE SEQUENCE [LARGE SCALE GENOMIC DNA]</scope>
    <source>
        <strain evidence="18 19">CBS 1483</strain>
    </source>
</reference>
<feature type="domain" description="ATP adenylyltransferase C-terminal" evidence="16">
    <location>
        <begin position="195"/>
        <end position="308"/>
    </location>
</feature>
<organism evidence="18 19">
    <name type="scientific">Saccharomyces pastorianus</name>
    <name type="common">Lager yeast</name>
    <name type="synonym">Saccharomyces cerevisiae x Saccharomyces eubayanus</name>
    <dbReference type="NCBI Taxonomy" id="27292"/>
    <lineage>
        <taxon>Eukaryota</taxon>
        <taxon>Fungi</taxon>
        <taxon>Dikarya</taxon>
        <taxon>Ascomycota</taxon>
        <taxon>Saccharomycotina</taxon>
        <taxon>Saccharomycetes</taxon>
        <taxon>Saccharomycetales</taxon>
        <taxon>Saccharomycetaceae</taxon>
        <taxon>Saccharomyces</taxon>
    </lineage>
</organism>
<dbReference type="InterPro" id="IPR019200">
    <property type="entry name" value="ATP_adenylylTrfase_C"/>
</dbReference>
<keyword evidence="10" id="KW-0067">ATP-binding</keyword>
<proteinExistence type="inferred from homology"/>
<evidence type="ECO:0000256" key="8">
    <source>
        <dbReference type="ARBA" id="ARBA00022741"/>
    </source>
</evidence>
<name>A0A6C1E3J0_SACPS</name>
<evidence type="ECO:0000256" key="14">
    <source>
        <dbReference type="ARBA" id="ARBA00061129"/>
    </source>
</evidence>
<keyword evidence="8" id="KW-0547">Nucleotide-binding</keyword>
<keyword evidence="19" id="KW-1185">Reference proteome</keyword>
<evidence type="ECO:0000259" key="16">
    <source>
        <dbReference type="Pfam" id="PF09830"/>
    </source>
</evidence>